<dbReference type="AlphaFoldDB" id="A0A836G903"/>
<protein>
    <submittedName>
        <fullName evidence="1">CFDP2 protein</fullName>
    </submittedName>
</protein>
<evidence type="ECO:0000313" key="2">
    <source>
        <dbReference type="Proteomes" id="UP000669903"/>
    </source>
</evidence>
<name>A0A836G903_9HYME</name>
<reference evidence="1" key="1">
    <citation type="submission" date="2020-03" db="EMBL/GenBank/DDBJ databases">
        <title>Relaxed selection underlies rapid genomic changes in the transitions from sociality to social parasitism in ants.</title>
        <authorList>
            <person name="Bi X."/>
        </authorList>
    </citation>
    <scope>NUCLEOTIDE SEQUENCE</scope>
    <source>
        <strain evidence="1">BGI-DK2014a</strain>
        <tissue evidence="1">Whole body</tissue>
    </source>
</reference>
<sequence length="247" mass="28990">KSNSKRLSQASKIDNSKSRTDSEKAYFTMEFIDFLGRERMYCMNTFFQKKPQKKWTWRSPDVTVKNEINYIFSSNKNICSDVFVLNRSDTGSDHRLVRACFRIDTRLEKSKLNEGKTSQGKSENQLKHEIRNVGSEEIPEVSRAVPLVYSTIDHFQAILVEKCIWAALEAMDLARIDSRYSNLIKYIYRQATLEVKINDDMCIEKIQMKRGVRQGDTISPKLFTLALEYVFKSYLRKEKELRLMKHI</sequence>
<feature type="non-terminal residue" evidence="1">
    <location>
        <position position="247"/>
    </location>
</feature>
<accession>A0A836G903</accession>
<evidence type="ECO:0000313" key="1">
    <source>
        <dbReference type="EMBL" id="KAG5334609.1"/>
    </source>
</evidence>
<organism evidence="1 2">
    <name type="scientific">Acromyrmex charruanus</name>
    <dbReference type="NCBI Taxonomy" id="2715315"/>
    <lineage>
        <taxon>Eukaryota</taxon>
        <taxon>Metazoa</taxon>
        <taxon>Ecdysozoa</taxon>
        <taxon>Arthropoda</taxon>
        <taxon>Hexapoda</taxon>
        <taxon>Insecta</taxon>
        <taxon>Pterygota</taxon>
        <taxon>Neoptera</taxon>
        <taxon>Endopterygota</taxon>
        <taxon>Hymenoptera</taxon>
        <taxon>Apocrita</taxon>
        <taxon>Aculeata</taxon>
        <taxon>Formicoidea</taxon>
        <taxon>Formicidae</taxon>
        <taxon>Myrmicinae</taxon>
        <taxon>Acromyrmex</taxon>
    </lineage>
</organism>
<proteinExistence type="predicted"/>
<dbReference type="EMBL" id="JAANIC010004466">
    <property type="protein sequence ID" value="KAG5334609.1"/>
    <property type="molecule type" value="Genomic_DNA"/>
</dbReference>
<feature type="non-terminal residue" evidence="1">
    <location>
        <position position="1"/>
    </location>
</feature>
<dbReference type="InterPro" id="IPR036691">
    <property type="entry name" value="Endo/exonu/phosph_ase_sf"/>
</dbReference>
<dbReference type="Gene3D" id="3.60.10.10">
    <property type="entry name" value="Endonuclease/exonuclease/phosphatase"/>
    <property type="match status" value="1"/>
</dbReference>
<gene>
    <name evidence="1" type="primary">Cfdp2_0</name>
    <name evidence="1" type="ORF">G6Z76_0006943</name>
</gene>
<comment type="caution">
    <text evidence="1">The sequence shown here is derived from an EMBL/GenBank/DDBJ whole genome shotgun (WGS) entry which is preliminary data.</text>
</comment>
<keyword evidence="2" id="KW-1185">Reference proteome</keyword>
<dbReference type="Proteomes" id="UP000669903">
    <property type="component" value="Unassembled WGS sequence"/>
</dbReference>